<dbReference type="PROSITE" id="PS00356">
    <property type="entry name" value="HTH_LACI_1"/>
    <property type="match status" value="1"/>
</dbReference>
<dbReference type="RefSeq" id="WP_274140946.1">
    <property type="nucleotide sequence ID" value="NZ_JAJUBB010000003.1"/>
</dbReference>
<gene>
    <name evidence="5" type="ORF">LRP49_06120</name>
</gene>
<dbReference type="CDD" id="cd01392">
    <property type="entry name" value="HTH_LacI"/>
    <property type="match status" value="1"/>
</dbReference>
<dbReference type="InterPro" id="IPR001761">
    <property type="entry name" value="Peripla_BP/Lac1_sug-bd_dom"/>
</dbReference>
<keyword evidence="2 5" id="KW-0238">DNA-binding</keyword>
<protein>
    <submittedName>
        <fullName evidence="5">LacI family DNA-binding transcriptional regulator</fullName>
    </submittedName>
</protein>
<accession>A0ABT5QIH8</accession>
<evidence type="ECO:0000256" key="2">
    <source>
        <dbReference type="ARBA" id="ARBA00023125"/>
    </source>
</evidence>
<name>A0ABT5QIH8_9GAMM</name>
<keyword evidence="1" id="KW-0805">Transcription regulation</keyword>
<reference evidence="5" key="1">
    <citation type="submission" date="2021-12" db="EMBL/GenBank/DDBJ databases">
        <title>Enterovibrio ZSDZ35 sp. nov. and Enterovibrio ZSDZ42 sp. nov., isolated from coastal seawater in Qingdao.</title>
        <authorList>
            <person name="Zhang P."/>
        </authorList>
    </citation>
    <scope>NUCLEOTIDE SEQUENCE</scope>
    <source>
        <strain evidence="5">ZSDZ35</strain>
    </source>
</reference>
<evidence type="ECO:0000256" key="3">
    <source>
        <dbReference type="ARBA" id="ARBA00023163"/>
    </source>
</evidence>
<dbReference type="PANTHER" id="PTHR30146:SF2">
    <property type="entry name" value="HTH-TYPE TRANSCRIPTIONAL REGULATOR GNTR"/>
    <property type="match status" value="1"/>
</dbReference>
<dbReference type="InterPro" id="IPR000843">
    <property type="entry name" value="HTH_LacI"/>
</dbReference>
<dbReference type="PANTHER" id="PTHR30146">
    <property type="entry name" value="LACI-RELATED TRANSCRIPTIONAL REPRESSOR"/>
    <property type="match status" value="1"/>
</dbReference>
<dbReference type="EMBL" id="JAJUBB010000003">
    <property type="protein sequence ID" value="MDD1780778.1"/>
    <property type="molecule type" value="Genomic_DNA"/>
</dbReference>
<dbReference type="InterPro" id="IPR010982">
    <property type="entry name" value="Lambda_DNA-bd_dom_sf"/>
</dbReference>
<dbReference type="Pfam" id="PF00356">
    <property type="entry name" value="LacI"/>
    <property type="match status" value="1"/>
</dbReference>
<evidence type="ECO:0000259" key="4">
    <source>
        <dbReference type="PROSITE" id="PS50932"/>
    </source>
</evidence>
<feature type="domain" description="HTH lacI-type" evidence="4">
    <location>
        <begin position="7"/>
        <end position="61"/>
    </location>
</feature>
<dbReference type="SUPFAM" id="SSF53822">
    <property type="entry name" value="Periplasmic binding protein-like I"/>
    <property type="match status" value="1"/>
</dbReference>
<sequence>MQKPRRPTLQDVASLVGVTKMTVSRYLRNRNRVAKVTGERIQIALDELGYIPNRVPDILSNRASRTLGVVLPSLKHPVFQQVIEGIEKSAAVSGYEVMVAHSGFEAESEEMRIQTLLSFNVDGLILAESEHSERTLKMIETAGIPYVDILDAEEGEHRARVGIDNELAALSMVSLMIERGYKKIICLSAKKGIQTQSKVQGYIMAMEEAGFEPKSLSAKSEVSVSLAKKMTRKVLDRYPETDAFFCTDDELAAGVLLECQNLNISIPDEIGIAGVHALDIGQSLMPRLASIITPDRETGEKAVLSLLAMLQGETLKSEPLEFELDEGETLLQVNDDLSMF</sequence>
<proteinExistence type="predicted"/>
<dbReference type="SMART" id="SM00354">
    <property type="entry name" value="HTH_LACI"/>
    <property type="match status" value="1"/>
</dbReference>
<evidence type="ECO:0000313" key="5">
    <source>
        <dbReference type="EMBL" id="MDD1780778.1"/>
    </source>
</evidence>
<dbReference type="Gene3D" id="1.10.260.40">
    <property type="entry name" value="lambda repressor-like DNA-binding domains"/>
    <property type="match status" value="1"/>
</dbReference>
<keyword evidence="3" id="KW-0804">Transcription</keyword>
<dbReference type="GO" id="GO:0003677">
    <property type="term" value="F:DNA binding"/>
    <property type="evidence" value="ECO:0007669"/>
    <property type="project" value="UniProtKB-KW"/>
</dbReference>
<dbReference type="Gene3D" id="3.40.50.2300">
    <property type="match status" value="2"/>
</dbReference>
<dbReference type="CDD" id="cd01575">
    <property type="entry name" value="PBP1_GntR"/>
    <property type="match status" value="1"/>
</dbReference>
<keyword evidence="6" id="KW-1185">Reference proteome</keyword>
<dbReference type="Pfam" id="PF00532">
    <property type="entry name" value="Peripla_BP_1"/>
    <property type="match status" value="1"/>
</dbReference>
<dbReference type="InterPro" id="IPR028082">
    <property type="entry name" value="Peripla_BP_I"/>
</dbReference>
<organism evidence="5 6">
    <name type="scientific">Enterovibrio qingdaonensis</name>
    <dbReference type="NCBI Taxonomy" id="2899818"/>
    <lineage>
        <taxon>Bacteria</taxon>
        <taxon>Pseudomonadati</taxon>
        <taxon>Pseudomonadota</taxon>
        <taxon>Gammaproteobacteria</taxon>
        <taxon>Vibrionales</taxon>
        <taxon>Vibrionaceae</taxon>
        <taxon>Enterovibrio</taxon>
    </lineage>
</organism>
<comment type="caution">
    <text evidence="5">The sequence shown here is derived from an EMBL/GenBank/DDBJ whole genome shotgun (WGS) entry which is preliminary data.</text>
</comment>
<evidence type="ECO:0000313" key="6">
    <source>
        <dbReference type="Proteomes" id="UP001149821"/>
    </source>
</evidence>
<dbReference type="Proteomes" id="UP001149821">
    <property type="component" value="Unassembled WGS sequence"/>
</dbReference>
<dbReference type="PROSITE" id="PS50932">
    <property type="entry name" value="HTH_LACI_2"/>
    <property type="match status" value="1"/>
</dbReference>
<dbReference type="SUPFAM" id="SSF47413">
    <property type="entry name" value="lambda repressor-like DNA-binding domains"/>
    <property type="match status" value="1"/>
</dbReference>
<evidence type="ECO:0000256" key="1">
    <source>
        <dbReference type="ARBA" id="ARBA00023015"/>
    </source>
</evidence>